<dbReference type="AlphaFoldDB" id="A0A7N0UKD6"/>
<evidence type="ECO:0000313" key="3">
    <source>
        <dbReference type="EnsemblPlants" id="Kaladp0070s0040.1.v1.1"/>
    </source>
</evidence>
<keyword evidence="2" id="KW-1133">Transmembrane helix</keyword>
<feature type="compositionally biased region" description="Basic residues" evidence="1">
    <location>
        <begin position="116"/>
        <end position="126"/>
    </location>
</feature>
<organism evidence="3 4">
    <name type="scientific">Kalanchoe fedtschenkoi</name>
    <name type="common">Lavender scallops</name>
    <name type="synonym">South American air plant</name>
    <dbReference type="NCBI Taxonomy" id="63787"/>
    <lineage>
        <taxon>Eukaryota</taxon>
        <taxon>Viridiplantae</taxon>
        <taxon>Streptophyta</taxon>
        <taxon>Embryophyta</taxon>
        <taxon>Tracheophyta</taxon>
        <taxon>Spermatophyta</taxon>
        <taxon>Magnoliopsida</taxon>
        <taxon>eudicotyledons</taxon>
        <taxon>Gunneridae</taxon>
        <taxon>Pentapetalae</taxon>
        <taxon>Saxifragales</taxon>
        <taxon>Crassulaceae</taxon>
        <taxon>Kalanchoe</taxon>
    </lineage>
</organism>
<keyword evidence="2" id="KW-0472">Membrane</keyword>
<keyword evidence="2" id="KW-0812">Transmembrane</keyword>
<dbReference type="Proteomes" id="UP000594263">
    <property type="component" value="Unplaced"/>
</dbReference>
<accession>A0A7N0UKD6</accession>
<name>A0A7N0UKD6_KALFE</name>
<feature type="region of interest" description="Disordered" evidence="1">
    <location>
        <begin position="95"/>
        <end position="126"/>
    </location>
</feature>
<evidence type="ECO:0000256" key="1">
    <source>
        <dbReference type="SAM" id="MobiDB-lite"/>
    </source>
</evidence>
<protein>
    <submittedName>
        <fullName evidence="3">Uncharacterized protein</fullName>
    </submittedName>
</protein>
<dbReference type="Gramene" id="Kaladp0070s0040.1.v1.1">
    <property type="protein sequence ID" value="Kaladp0070s0040.1.v1.1"/>
    <property type="gene ID" value="Kaladp0070s0040.v1.1"/>
</dbReference>
<sequence length="156" mass="17765">MTITAGNRSPTRFSLTRKIRDYLVSTFNLCINTPSNPPQFFKHKSLSPHSSLLCYSSCCFLLLLLFLIVRHIIIMNSMFSSFDFLCAELLSQSLKSSTPLPPRRLALPRPSSLASSRKRSPRPRKRFLPLDLPWSLMGSTASRHWSTLDDDCSPKF</sequence>
<proteinExistence type="predicted"/>
<reference evidence="3" key="1">
    <citation type="submission" date="2021-01" db="UniProtKB">
        <authorList>
            <consortium name="EnsemblPlants"/>
        </authorList>
    </citation>
    <scope>IDENTIFICATION</scope>
</reference>
<dbReference type="EnsemblPlants" id="Kaladp0070s0040.1.v1.1">
    <property type="protein sequence ID" value="Kaladp0070s0040.1.v1.1"/>
    <property type="gene ID" value="Kaladp0070s0040.v1.1"/>
</dbReference>
<feature type="compositionally biased region" description="Low complexity" evidence="1">
    <location>
        <begin position="103"/>
        <end position="115"/>
    </location>
</feature>
<evidence type="ECO:0000256" key="2">
    <source>
        <dbReference type="SAM" id="Phobius"/>
    </source>
</evidence>
<evidence type="ECO:0000313" key="4">
    <source>
        <dbReference type="Proteomes" id="UP000594263"/>
    </source>
</evidence>
<feature type="transmembrane region" description="Helical" evidence="2">
    <location>
        <begin position="52"/>
        <end position="73"/>
    </location>
</feature>
<keyword evidence="4" id="KW-1185">Reference proteome</keyword>